<accession>A0ABT4M1X8</accession>
<evidence type="ECO:0000256" key="3">
    <source>
        <dbReference type="ARBA" id="ARBA00006906"/>
    </source>
</evidence>
<proteinExistence type="inferred from homology"/>
<dbReference type="NCBIfam" id="TIGR01182">
    <property type="entry name" value="eda"/>
    <property type="match status" value="1"/>
</dbReference>
<comment type="caution">
    <text evidence="8">The sequence shown here is derived from an EMBL/GenBank/DDBJ whole genome shotgun (WGS) entry which is preliminary data.</text>
</comment>
<evidence type="ECO:0000256" key="6">
    <source>
        <dbReference type="ARBA" id="ARBA00023239"/>
    </source>
</evidence>
<keyword evidence="9" id="KW-1185">Reference proteome</keyword>
<comment type="pathway">
    <text evidence="2">Carbohydrate acid metabolism; 2-dehydro-3-deoxy-D-gluconate degradation; D-glyceraldehyde 3-phosphate and pyruvate from 2-dehydro-3-deoxy-D-gluconate: step 2/2.</text>
</comment>
<comment type="similarity">
    <text evidence="3">Belongs to the KHG/KDPG aldolase family.</text>
</comment>
<comment type="catalytic activity">
    <reaction evidence="1">
        <text>2-dehydro-3-deoxy-6-phospho-D-gluconate = D-glyceraldehyde 3-phosphate + pyruvate</text>
        <dbReference type="Rhea" id="RHEA:17089"/>
        <dbReference type="ChEBI" id="CHEBI:15361"/>
        <dbReference type="ChEBI" id="CHEBI:57569"/>
        <dbReference type="ChEBI" id="CHEBI:59776"/>
        <dbReference type="EC" id="4.1.2.14"/>
    </reaction>
</comment>
<dbReference type="InterPro" id="IPR000887">
    <property type="entry name" value="Aldlse_KDPG_KHG"/>
</dbReference>
<keyword evidence="6 8" id="KW-0456">Lyase</keyword>
<sequence>MNALELIELSPVMPVIVVRDPGTAVDLARALVAGGIRTLEITLRSAAALDAIAAIQAQVPDAVVGVGTVRTPQQLDAALRAGARFGISPGLTENLARAARDSGIPFLPGVSTASEAMRAAELGFLVQKLFPAEAVGGEALLKAWHGPLPDLIFCPTGGIHAGNAARYLALPNVGCVGGSWLTPAAALEARQWETVTALAREACALAAD</sequence>
<evidence type="ECO:0000313" key="8">
    <source>
        <dbReference type="EMBL" id="MCZ4329316.1"/>
    </source>
</evidence>
<evidence type="ECO:0000256" key="1">
    <source>
        <dbReference type="ARBA" id="ARBA00000654"/>
    </source>
</evidence>
<organism evidence="8 9">
    <name type="scientific">Castellaniella denitrificans</name>
    <dbReference type="NCBI Taxonomy" id="56119"/>
    <lineage>
        <taxon>Bacteria</taxon>
        <taxon>Pseudomonadati</taxon>
        <taxon>Pseudomonadota</taxon>
        <taxon>Betaproteobacteria</taxon>
        <taxon>Burkholderiales</taxon>
        <taxon>Alcaligenaceae</taxon>
        <taxon>Castellaniella</taxon>
    </lineage>
</organism>
<dbReference type="EC" id="4.1.2.14" evidence="5"/>
<dbReference type="GO" id="GO:0008675">
    <property type="term" value="F:2-dehydro-3-deoxy-phosphogluconate aldolase activity"/>
    <property type="evidence" value="ECO:0007669"/>
    <property type="project" value="UniProtKB-EC"/>
</dbReference>
<name>A0ABT4M1X8_9BURK</name>
<comment type="subunit">
    <text evidence="4">Homotrimer.</text>
</comment>
<keyword evidence="7" id="KW-0119">Carbohydrate metabolism</keyword>
<dbReference type="RefSeq" id="WP_269357269.1">
    <property type="nucleotide sequence ID" value="NZ_JAPWHE010000002.1"/>
</dbReference>
<dbReference type="InterPro" id="IPR013785">
    <property type="entry name" value="Aldolase_TIM"/>
</dbReference>
<gene>
    <name evidence="8" type="primary">eda</name>
    <name evidence="8" type="ORF">O4H32_05015</name>
</gene>
<dbReference type="GO" id="GO:0008700">
    <property type="term" value="F:(R,S)-4-hydroxy-2-oxoglutarate aldolase activity"/>
    <property type="evidence" value="ECO:0007669"/>
    <property type="project" value="UniProtKB-EC"/>
</dbReference>
<evidence type="ECO:0000256" key="7">
    <source>
        <dbReference type="ARBA" id="ARBA00023277"/>
    </source>
</evidence>
<dbReference type="SUPFAM" id="SSF51569">
    <property type="entry name" value="Aldolase"/>
    <property type="match status" value="1"/>
</dbReference>
<dbReference type="Gene3D" id="3.20.20.70">
    <property type="entry name" value="Aldolase class I"/>
    <property type="match status" value="1"/>
</dbReference>
<evidence type="ECO:0000313" key="9">
    <source>
        <dbReference type="Proteomes" id="UP001068379"/>
    </source>
</evidence>
<dbReference type="PANTHER" id="PTHR30246">
    <property type="entry name" value="2-KETO-3-DEOXY-6-PHOSPHOGLUCONATE ALDOLASE"/>
    <property type="match status" value="1"/>
</dbReference>
<evidence type="ECO:0000256" key="5">
    <source>
        <dbReference type="ARBA" id="ARBA00013063"/>
    </source>
</evidence>
<dbReference type="PANTHER" id="PTHR30246:SF1">
    <property type="entry name" value="2-DEHYDRO-3-DEOXY-6-PHOSPHOGALACTONATE ALDOLASE-RELATED"/>
    <property type="match status" value="1"/>
</dbReference>
<protein>
    <recommendedName>
        <fullName evidence="5">2-dehydro-3-deoxy-phosphogluconate aldolase</fullName>
        <ecNumber evidence="5">4.1.2.14</ecNumber>
    </recommendedName>
</protein>
<evidence type="ECO:0000256" key="2">
    <source>
        <dbReference type="ARBA" id="ARBA00004736"/>
    </source>
</evidence>
<dbReference type="PROSITE" id="PS00159">
    <property type="entry name" value="ALDOLASE_KDPG_KHG_1"/>
    <property type="match status" value="1"/>
</dbReference>
<dbReference type="CDD" id="cd00452">
    <property type="entry name" value="KDPG_aldolase"/>
    <property type="match status" value="1"/>
</dbReference>
<dbReference type="InterPro" id="IPR031337">
    <property type="entry name" value="KDPG/KHG_AS_1"/>
</dbReference>
<dbReference type="NCBIfam" id="NF004325">
    <property type="entry name" value="PRK05718.1"/>
    <property type="match status" value="1"/>
</dbReference>
<evidence type="ECO:0000256" key="4">
    <source>
        <dbReference type="ARBA" id="ARBA00011233"/>
    </source>
</evidence>
<dbReference type="Proteomes" id="UP001068379">
    <property type="component" value="Unassembled WGS sequence"/>
</dbReference>
<dbReference type="Pfam" id="PF01081">
    <property type="entry name" value="Aldolase"/>
    <property type="match status" value="1"/>
</dbReference>
<reference evidence="8" key="1">
    <citation type="submission" date="2022-12" db="EMBL/GenBank/DDBJ databases">
        <title>Bacterial isolates from different developmental stages of Nematostella vectensis.</title>
        <authorList>
            <person name="Fraune S."/>
        </authorList>
    </citation>
    <scope>NUCLEOTIDE SEQUENCE</scope>
    <source>
        <strain evidence="8">G21619-S1</strain>
    </source>
</reference>
<dbReference type="EMBL" id="JAPWHE010000002">
    <property type="protein sequence ID" value="MCZ4329316.1"/>
    <property type="molecule type" value="Genomic_DNA"/>
</dbReference>